<dbReference type="Gene3D" id="3.40.630.30">
    <property type="match status" value="1"/>
</dbReference>
<gene>
    <name evidence="5" type="ORF">ACFPJ6_04885</name>
</gene>
<name>A0ABW0GLV2_9MICO</name>
<comment type="caution">
    <text evidence="5">The sequence shown here is derived from an EMBL/GenBank/DDBJ whole genome shotgun (WGS) entry which is preliminary data.</text>
</comment>
<dbReference type="Pfam" id="PF00583">
    <property type="entry name" value="Acetyltransf_1"/>
    <property type="match status" value="1"/>
</dbReference>
<keyword evidence="1 5" id="KW-0808">Transferase</keyword>
<dbReference type="PANTHER" id="PTHR43877">
    <property type="entry name" value="AMINOALKYLPHOSPHONATE N-ACETYLTRANSFERASE-RELATED-RELATED"/>
    <property type="match status" value="1"/>
</dbReference>
<feature type="region of interest" description="Disordered" evidence="3">
    <location>
        <begin position="147"/>
        <end position="173"/>
    </location>
</feature>
<dbReference type="PROSITE" id="PS51186">
    <property type="entry name" value="GNAT"/>
    <property type="match status" value="1"/>
</dbReference>
<evidence type="ECO:0000256" key="1">
    <source>
        <dbReference type="ARBA" id="ARBA00022679"/>
    </source>
</evidence>
<dbReference type="EC" id="2.3.1.-" evidence="5"/>
<dbReference type="Proteomes" id="UP001596122">
    <property type="component" value="Unassembled WGS sequence"/>
</dbReference>
<evidence type="ECO:0000259" key="4">
    <source>
        <dbReference type="PROSITE" id="PS51186"/>
    </source>
</evidence>
<feature type="domain" description="N-acetyltransferase" evidence="4">
    <location>
        <begin position="1"/>
        <end position="152"/>
    </location>
</feature>
<keyword evidence="2 5" id="KW-0012">Acyltransferase</keyword>
<organism evidence="5 6">
    <name type="scientific">Aquipuribacter nitratireducens</name>
    <dbReference type="NCBI Taxonomy" id="650104"/>
    <lineage>
        <taxon>Bacteria</taxon>
        <taxon>Bacillati</taxon>
        <taxon>Actinomycetota</taxon>
        <taxon>Actinomycetes</taxon>
        <taxon>Micrococcales</taxon>
        <taxon>Intrasporangiaceae</taxon>
        <taxon>Aquipuribacter</taxon>
    </lineage>
</organism>
<dbReference type="SUPFAM" id="SSF55729">
    <property type="entry name" value="Acyl-CoA N-acyltransferases (Nat)"/>
    <property type="match status" value="1"/>
</dbReference>
<dbReference type="PANTHER" id="PTHR43877:SF2">
    <property type="entry name" value="AMINOALKYLPHOSPHONATE N-ACETYLTRANSFERASE-RELATED"/>
    <property type="match status" value="1"/>
</dbReference>
<dbReference type="InterPro" id="IPR016181">
    <property type="entry name" value="Acyl_CoA_acyltransferase"/>
</dbReference>
<evidence type="ECO:0000313" key="5">
    <source>
        <dbReference type="EMBL" id="MFC5380115.1"/>
    </source>
</evidence>
<evidence type="ECO:0000313" key="6">
    <source>
        <dbReference type="Proteomes" id="UP001596122"/>
    </source>
</evidence>
<proteinExistence type="predicted"/>
<dbReference type="InterPro" id="IPR050832">
    <property type="entry name" value="Bact_Acetyltransf"/>
</dbReference>
<protein>
    <submittedName>
        <fullName evidence="5">GNAT family N-acetyltransferase</fullName>
        <ecNumber evidence="5">2.3.1.-</ecNumber>
    </submittedName>
</protein>
<dbReference type="InterPro" id="IPR000182">
    <property type="entry name" value="GNAT_dom"/>
</dbReference>
<dbReference type="GO" id="GO:0016746">
    <property type="term" value="F:acyltransferase activity"/>
    <property type="evidence" value="ECO:0007669"/>
    <property type="project" value="UniProtKB-KW"/>
</dbReference>
<dbReference type="CDD" id="cd04301">
    <property type="entry name" value="NAT_SF"/>
    <property type="match status" value="1"/>
</dbReference>
<evidence type="ECO:0000256" key="3">
    <source>
        <dbReference type="SAM" id="MobiDB-lite"/>
    </source>
</evidence>
<dbReference type="EMBL" id="JBHSLD010000006">
    <property type="protein sequence ID" value="MFC5380115.1"/>
    <property type="molecule type" value="Genomic_DNA"/>
</dbReference>
<evidence type="ECO:0000256" key="2">
    <source>
        <dbReference type="ARBA" id="ARBA00023315"/>
    </source>
</evidence>
<dbReference type="RefSeq" id="WP_340266952.1">
    <property type="nucleotide sequence ID" value="NZ_JBBEOG010000001.1"/>
</dbReference>
<accession>A0ABW0GLV2</accession>
<sequence length="173" mass="18244">MTLRRLRWWDADAVAAAEPEAFGSDAWSREAVLAELAAPGRWYVRADDGDGHLQGYVGTAAHGADAELQTVAVLPAARGTGLGRRLLDEAVSAVTAAGARRLHLEVREDNGPALALYGGSGFRRTGRRPRYYAPARPDGERVAAVLMTRDLARDPAEPPGSAEPAGHGGAGRP</sequence>
<keyword evidence="6" id="KW-1185">Reference proteome</keyword>
<reference evidence="6" key="1">
    <citation type="journal article" date="2019" name="Int. J. Syst. Evol. Microbiol.">
        <title>The Global Catalogue of Microorganisms (GCM) 10K type strain sequencing project: providing services to taxonomists for standard genome sequencing and annotation.</title>
        <authorList>
            <consortium name="The Broad Institute Genomics Platform"/>
            <consortium name="The Broad Institute Genome Sequencing Center for Infectious Disease"/>
            <person name="Wu L."/>
            <person name="Ma J."/>
        </authorList>
    </citation>
    <scope>NUCLEOTIDE SEQUENCE [LARGE SCALE GENOMIC DNA]</scope>
    <source>
        <strain evidence="6">CCUG 43114</strain>
    </source>
</reference>